<dbReference type="AlphaFoldDB" id="A0A914RQY8"/>
<protein>
    <submittedName>
        <fullName evidence="4">Uncharacterized protein</fullName>
    </submittedName>
</protein>
<dbReference type="InterPro" id="IPR015943">
    <property type="entry name" value="WD40/YVTN_repeat-like_dom_sf"/>
</dbReference>
<keyword evidence="2" id="KW-0677">Repeat</keyword>
<dbReference type="WBParaSite" id="PEQ_0000891501-mRNA-1">
    <property type="protein sequence ID" value="PEQ_0000891501-mRNA-1"/>
    <property type="gene ID" value="PEQ_0000891501"/>
</dbReference>
<evidence type="ECO:0000313" key="3">
    <source>
        <dbReference type="Proteomes" id="UP000887564"/>
    </source>
</evidence>
<sequence length="107" mass="11570">LSLYENIAEGGSAANLRSGALGALLSRTQKESISSVSLGGSGACSSMTHSYRIGSVGHDTQLCLWDLTEDVLRQPMPAQRHRSSTIISIGTDQVIEWLLYEELLSIY</sequence>
<name>A0A914RQY8_PAREQ</name>
<keyword evidence="3" id="KW-1185">Reference proteome</keyword>
<dbReference type="Gene3D" id="2.130.10.10">
    <property type="entry name" value="YVTN repeat-like/Quinoprotein amine dehydrogenase"/>
    <property type="match status" value="1"/>
</dbReference>
<organism evidence="3 4">
    <name type="scientific">Parascaris equorum</name>
    <name type="common">Equine roundworm</name>
    <dbReference type="NCBI Taxonomy" id="6256"/>
    <lineage>
        <taxon>Eukaryota</taxon>
        <taxon>Metazoa</taxon>
        <taxon>Ecdysozoa</taxon>
        <taxon>Nematoda</taxon>
        <taxon>Chromadorea</taxon>
        <taxon>Rhabditida</taxon>
        <taxon>Spirurina</taxon>
        <taxon>Ascaridomorpha</taxon>
        <taxon>Ascaridoidea</taxon>
        <taxon>Ascarididae</taxon>
        <taxon>Parascaris</taxon>
    </lineage>
</organism>
<dbReference type="Proteomes" id="UP000887564">
    <property type="component" value="Unplaced"/>
</dbReference>
<dbReference type="PANTHER" id="PTHR14107">
    <property type="entry name" value="WD REPEAT PROTEIN"/>
    <property type="match status" value="1"/>
</dbReference>
<accession>A0A914RQY8</accession>
<proteinExistence type="predicted"/>
<evidence type="ECO:0000256" key="2">
    <source>
        <dbReference type="ARBA" id="ARBA00022737"/>
    </source>
</evidence>
<evidence type="ECO:0000256" key="1">
    <source>
        <dbReference type="ARBA" id="ARBA00022574"/>
    </source>
</evidence>
<reference evidence="4" key="1">
    <citation type="submission" date="2022-11" db="UniProtKB">
        <authorList>
            <consortium name="WormBaseParasite"/>
        </authorList>
    </citation>
    <scope>IDENTIFICATION</scope>
</reference>
<dbReference type="PANTHER" id="PTHR14107:SF16">
    <property type="entry name" value="AT02583P"/>
    <property type="match status" value="1"/>
</dbReference>
<keyword evidence="1" id="KW-0853">WD repeat</keyword>
<dbReference type="InterPro" id="IPR051362">
    <property type="entry name" value="WD_repeat_creC_regulators"/>
</dbReference>
<evidence type="ECO:0000313" key="4">
    <source>
        <dbReference type="WBParaSite" id="PEQ_0000891501-mRNA-1"/>
    </source>
</evidence>